<gene>
    <name evidence="2" type="ORF">L873DRAFT_1273527</name>
</gene>
<accession>A0A3N4K5V8</accession>
<dbReference type="AlphaFoldDB" id="A0A3N4K5V8"/>
<dbReference type="EMBL" id="ML120357">
    <property type="protein sequence ID" value="RPB04592.1"/>
    <property type="molecule type" value="Genomic_DNA"/>
</dbReference>
<evidence type="ECO:0000313" key="2">
    <source>
        <dbReference type="EMBL" id="RPB04592.1"/>
    </source>
</evidence>
<dbReference type="Proteomes" id="UP000276215">
    <property type="component" value="Unassembled WGS sequence"/>
</dbReference>
<feature type="region of interest" description="Disordered" evidence="1">
    <location>
        <begin position="1"/>
        <end position="41"/>
    </location>
</feature>
<protein>
    <submittedName>
        <fullName evidence="2">Uncharacterized protein</fullName>
    </submittedName>
</protein>
<evidence type="ECO:0000256" key="1">
    <source>
        <dbReference type="SAM" id="MobiDB-lite"/>
    </source>
</evidence>
<evidence type="ECO:0000313" key="3">
    <source>
        <dbReference type="Proteomes" id="UP000276215"/>
    </source>
</evidence>
<sequence length="141" mass="16005">MDSHPPSPTSEPSLPRSETSSHRDSEVSTEPLPSSELRMFDGHMERRKHFLSDHEKYNPVENTQALANVVCELSEHIRHIGDEVGASHHMLEMAVTCQRDGENNLRMIGDDTIQLKTKCVVLQPWNGCLREDMGQLREEMG</sequence>
<dbReference type="OrthoDB" id="5317203at2759"/>
<proteinExistence type="predicted"/>
<name>A0A3N4K5V8_9PEZI</name>
<keyword evidence="3" id="KW-1185">Reference proteome</keyword>
<organism evidence="2 3">
    <name type="scientific">Choiromyces venosus 120613-1</name>
    <dbReference type="NCBI Taxonomy" id="1336337"/>
    <lineage>
        <taxon>Eukaryota</taxon>
        <taxon>Fungi</taxon>
        <taxon>Dikarya</taxon>
        <taxon>Ascomycota</taxon>
        <taxon>Pezizomycotina</taxon>
        <taxon>Pezizomycetes</taxon>
        <taxon>Pezizales</taxon>
        <taxon>Tuberaceae</taxon>
        <taxon>Choiromyces</taxon>
    </lineage>
</organism>
<reference evidence="2 3" key="1">
    <citation type="journal article" date="2018" name="Nat. Ecol. Evol.">
        <title>Pezizomycetes genomes reveal the molecular basis of ectomycorrhizal truffle lifestyle.</title>
        <authorList>
            <person name="Murat C."/>
            <person name="Payen T."/>
            <person name="Noel B."/>
            <person name="Kuo A."/>
            <person name="Morin E."/>
            <person name="Chen J."/>
            <person name="Kohler A."/>
            <person name="Krizsan K."/>
            <person name="Balestrini R."/>
            <person name="Da Silva C."/>
            <person name="Montanini B."/>
            <person name="Hainaut M."/>
            <person name="Levati E."/>
            <person name="Barry K.W."/>
            <person name="Belfiori B."/>
            <person name="Cichocki N."/>
            <person name="Clum A."/>
            <person name="Dockter R.B."/>
            <person name="Fauchery L."/>
            <person name="Guy J."/>
            <person name="Iotti M."/>
            <person name="Le Tacon F."/>
            <person name="Lindquist E.A."/>
            <person name="Lipzen A."/>
            <person name="Malagnac F."/>
            <person name="Mello A."/>
            <person name="Molinier V."/>
            <person name="Miyauchi S."/>
            <person name="Poulain J."/>
            <person name="Riccioni C."/>
            <person name="Rubini A."/>
            <person name="Sitrit Y."/>
            <person name="Splivallo R."/>
            <person name="Traeger S."/>
            <person name="Wang M."/>
            <person name="Zifcakova L."/>
            <person name="Wipf D."/>
            <person name="Zambonelli A."/>
            <person name="Paolocci F."/>
            <person name="Nowrousian M."/>
            <person name="Ottonello S."/>
            <person name="Baldrian P."/>
            <person name="Spatafora J.W."/>
            <person name="Henrissat B."/>
            <person name="Nagy L.G."/>
            <person name="Aury J.M."/>
            <person name="Wincker P."/>
            <person name="Grigoriev I.V."/>
            <person name="Bonfante P."/>
            <person name="Martin F.M."/>
        </authorList>
    </citation>
    <scope>NUCLEOTIDE SEQUENCE [LARGE SCALE GENOMIC DNA]</scope>
    <source>
        <strain evidence="2 3">120613-1</strain>
    </source>
</reference>